<evidence type="ECO:0000256" key="3">
    <source>
        <dbReference type="ARBA" id="ARBA00023002"/>
    </source>
</evidence>
<dbReference type="AlphaFoldDB" id="A0A7S3A216"/>
<dbReference type="PANTHER" id="PTHR11709:SF394">
    <property type="entry name" value="FI03373P-RELATED"/>
    <property type="match status" value="1"/>
</dbReference>
<dbReference type="InterPro" id="IPR045087">
    <property type="entry name" value="Cu-oxidase_fam"/>
</dbReference>
<evidence type="ECO:0000256" key="5">
    <source>
        <dbReference type="SAM" id="SignalP"/>
    </source>
</evidence>
<dbReference type="PROSITE" id="PS51257">
    <property type="entry name" value="PROKAR_LIPOPROTEIN"/>
    <property type="match status" value="1"/>
</dbReference>
<reference evidence="9" key="1">
    <citation type="submission" date="2021-01" db="EMBL/GenBank/DDBJ databases">
        <authorList>
            <person name="Corre E."/>
            <person name="Pelletier E."/>
            <person name="Niang G."/>
            <person name="Scheremetjew M."/>
            <person name="Finn R."/>
            <person name="Kale V."/>
            <person name="Holt S."/>
            <person name="Cochrane G."/>
            <person name="Meng A."/>
            <person name="Brown T."/>
            <person name="Cohen L."/>
        </authorList>
    </citation>
    <scope>NUCLEOTIDE SEQUENCE</scope>
    <source>
        <strain evidence="9">CCMP 769</strain>
    </source>
</reference>
<evidence type="ECO:0000259" key="7">
    <source>
        <dbReference type="Pfam" id="PF07731"/>
    </source>
</evidence>
<dbReference type="PANTHER" id="PTHR11709">
    <property type="entry name" value="MULTI-COPPER OXIDASE"/>
    <property type="match status" value="1"/>
</dbReference>
<feature type="domain" description="Plastocyanin-like" evidence="6">
    <location>
        <begin position="190"/>
        <end position="311"/>
    </location>
</feature>
<feature type="domain" description="Plastocyanin-like" evidence="7">
    <location>
        <begin position="443"/>
        <end position="554"/>
    </location>
</feature>
<dbReference type="InterPro" id="IPR001117">
    <property type="entry name" value="Cu-oxidase_2nd"/>
</dbReference>
<dbReference type="GO" id="GO:0016491">
    <property type="term" value="F:oxidoreductase activity"/>
    <property type="evidence" value="ECO:0007669"/>
    <property type="project" value="UniProtKB-KW"/>
</dbReference>
<evidence type="ECO:0008006" key="10">
    <source>
        <dbReference type="Google" id="ProtNLM"/>
    </source>
</evidence>
<dbReference type="InterPro" id="IPR008972">
    <property type="entry name" value="Cupredoxin"/>
</dbReference>
<proteinExistence type="inferred from homology"/>
<comment type="similarity">
    <text evidence="1">Belongs to the multicopper oxidase family.</text>
</comment>
<evidence type="ECO:0000256" key="2">
    <source>
        <dbReference type="ARBA" id="ARBA00022723"/>
    </source>
</evidence>
<dbReference type="Pfam" id="PF00394">
    <property type="entry name" value="Cu-oxidase"/>
    <property type="match status" value="1"/>
</dbReference>
<organism evidence="9">
    <name type="scientific">Rhodosorus marinus</name>
    <dbReference type="NCBI Taxonomy" id="101924"/>
    <lineage>
        <taxon>Eukaryota</taxon>
        <taxon>Rhodophyta</taxon>
        <taxon>Stylonematophyceae</taxon>
        <taxon>Stylonematales</taxon>
        <taxon>Stylonemataceae</taxon>
        <taxon>Rhodosorus</taxon>
    </lineage>
</organism>
<dbReference type="CDD" id="cd04206">
    <property type="entry name" value="CuRO_1_LCC_like"/>
    <property type="match status" value="1"/>
</dbReference>
<dbReference type="InterPro" id="IPR011706">
    <property type="entry name" value="Cu-oxidase_C"/>
</dbReference>
<feature type="signal peptide" evidence="5">
    <location>
        <begin position="1"/>
        <end position="25"/>
    </location>
</feature>
<evidence type="ECO:0000256" key="4">
    <source>
        <dbReference type="ARBA" id="ARBA00023008"/>
    </source>
</evidence>
<dbReference type="InterPro" id="IPR002355">
    <property type="entry name" value="Cu_oxidase_Cu_BS"/>
</dbReference>
<keyword evidence="5" id="KW-0732">Signal</keyword>
<evidence type="ECO:0000313" key="9">
    <source>
        <dbReference type="EMBL" id="CAE0059182.1"/>
    </source>
</evidence>
<gene>
    <name evidence="9" type="ORF">RMAR00112_LOCUS27247</name>
</gene>
<dbReference type="Gene3D" id="2.60.40.420">
    <property type="entry name" value="Cupredoxins - blue copper proteins"/>
    <property type="match status" value="3"/>
</dbReference>
<keyword evidence="4" id="KW-0186">Copper</keyword>
<protein>
    <recommendedName>
        <fullName evidence="10">Laccase</fullName>
    </recommendedName>
</protein>
<evidence type="ECO:0000256" key="1">
    <source>
        <dbReference type="ARBA" id="ARBA00010609"/>
    </source>
</evidence>
<feature type="chain" id="PRO_5030784052" description="Laccase" evidence="5">
    <location>
        <begin position="26"/>
        <end position="585"/>
    </location>
</feature>
<dbReference type="PROSITE" id="PS00080">
    <property type="entry name" value="MULTICOPPER_OXIDASE2"/>
    <property type="match status" value="1"/>
</dbReference>
<keyword evidence="3" id="KW-0560">Oxidoreductase</keyword>
<dbReference type="GO" id="GO:0005507">
    <property type="term" value="F:copper ion binding"/>
    <property type="evidence" value="ECO:0007669"/>
    <property type="project" value="InterPro"/>
</dbReference>
<dbReference type="InterPro" id="IPR011707">
    <property type="entry name" value="Cu-oxidase-like_N"/>
</dbReference>
<dbReference type="SUPFAM" id="SSF49503">
    <property type="entry name" value="Cupredoxins"/>
    <property type="match status" value="3"/>
</dbReference>
<feature type="domain" description="Plastocyanin-like" evidence="8">
    <location>
        <begin position="48"/>
        <end position="160"/>
    </location>
</feature>
<evidence type="ECO:0000259" key="6">
    <source>
        <dbReference type="Pfam" id="PF00394"/>
    </source>
</evidence>
<sequence length="585" mass="65440">MKGFRAVFVAWVVVLFGCGVVYVAAEDDGWGEWAEEAPTKRFVLTLQQGMRSIACMDSVVMVVNGTYIGPTLEVNEGDNVEVLVLNKMNNLGATIHFHGVKQKGTPWADGTAYVSQCPIPPLGRFTYRFNADKAGTFWYHGHQLLSFASGYGAFIVHPKEKKFDYDEDAGVVHFGNQYMDSLQGIITGLKSNPFVFPGAPQALLANGKGIYNCTAFSECLTCTFGDSCRHEVMHMEPDTKYLLRLTNAGILSFLTLGIQQIPMKVVQTNTGSLKPFKTDFLDLGNGQSYSVIIKTPKKRGQYWLQAIMRFRESEGLIPARVLLDTTKSRNYPKETPSVDGFPSNDDLQFSRKFMNKLKNKKTENLNPEYDQLWTIVSEETKYKNSIKWSLNNYTFQFPDTPALLANQYGVELKRKVTVSEPPMPYDYLTPLAEQGLSEFANLGLNVLTAEYGQRVRVVLQNGLNFGGESEVHPFHMHGGDYWVLGRGQGIFNATKDMEKLNFKDPPMQSTALLLPSGWTVIEFLADNPGFWLFHCHIGVHSAMGMVLVIAVAPERIPEIPGNHHICGEVTVNKVLKHNNCRTQTI</sequence>
<dbReference type="Pfam" id="PF07732">
    <property type="entry name" value="Cu-oxidase_3"/>
    <property type="match status" value="1"/>
</dbReference>
<dbReference type="Pfam" id="PF07731">
    <property type="entry name" value="Cu-oxidase_2"/>
    <property type="match status" value="1"/>
</dbReference>
<dbReference type="EMBL" id="HBHW01035471">
    <property type="protein sequence ID" value="CAE0059182.1"/>
    <property type="molecule type" value="Transcribed_RNA"/>
</dbReference>
<evidence type="ECO:0000259" key="8">
    <source>
        <dbReference type="Pfam" id="PF07732"/>
    </source>
</evidence>
<accession>A0A7S3A216</accession>
<keyword evidence="2" id="KW-0479">Metal-binding</keyword>
<name>A0A7S3A216_9RHOD</name>